<dbReference type="GO" id="GO:0006355">
    <property type="term" value="P:regulation of DNA-templated transcription"/>
    <property type="evidence" value="ECO:0007669"/>
    <property type="project" value="InterPro"/>
</dbReference>
<proteinExistence type="predicted"/>
<dbReference type="SUPFAM" id="SSF109640">
    <property type="entry name" value="KRAB domain (Kruppel-associated box)"/>
    <property type="match status" value="1"/>
</dbReference>
<protein>
    <recommendedName>
        <fullName evidence="1">KRAB domain-containing protein</fullName>
    </recommendedName>
</protein>
<feature type="domain" description="KRAB" evidence="1">
    <location>
        <begin position="72"/>
        <end position="99"/>
    </location>
</feature>
<dbReference type="Gene3D" id="6.10.140.140">
    <property type="match status" value="1"/>
</dbReference>
<gene>
    <name evidence="2" type="ORF">QTO34_018785</name>
</gene>
<dbReference type="AlphaFoldDB" id="A0AA40I0B2"/>
<reference evidence="2" key="1">
    <citation type="submission" date="2023-06" db="EMBL/GenBank/DDBJ databases">
        <title>Reference genome for the Northern bat (Eptesicus nilssonii), a most northern bat species.</title>
        <authorList>
            <person name="Laine V.N."/>
            <person name="Pulliainen A.T."/>
            <person name="Lilley T.M."/>
        </authorList>
    </citation>
    <scope>NUCLEOTIDE SEQUENCE</scope>
    <source>
        <strain evidence="2">BLF_Eptnil</strain>
        <tissue evidence="2">Kidney</tissue>
    </source>
</reference>
<keyword evidence="3" id="KW-1185">Reference proteome</keyword>
<dbReference type="Proteomes" id="UP001177744">
    <property type="component" value="Unassembled WGS sequence"/>
</dbReference>
<dbReference type="EMBL" id="JAULJE010000008">
    <property type="protein sequence ID" value="KAK1340220.1"/>
    <property type="molecule type" value="Genomic_DNA"/>
</dbReference>
<evidence type="ECO:0000313" key="3">
    <source>
        <dbReference type="Proteomes" id="UP001177744"/>
    </source>
</evidence>
<dbReference type="Pfam" id="PF01352">
    <property type="entry name" value="KRAB"/>
    <property type="match status" value="1"/>
</dbReference>
<dbReference type="InterPro" id="IPR036051">
    <property type="entry name" value="KRAB_dom_sf"/>
</dbReference>
<evidence type="ECO:0000259" key="1">
    <source>
        <dbReference type="PROSITE" id="PS50805"/>
    </source>
</evidence>
<sequence length="99" mass="11541">MGSGCEQQLWRQLWVRTGLVPAVDASRAGACSRYKCRAGPRTKNYWFMQDSLPLPGDRWLQDYQLPRCRDHLTFEDVAIAFTQIEWRCLDAIQWTCIGM</sequence>
<accession>A0AA40I0B2</accession>
<dbReference type="PROSITE" id="PS50805">
    <property type="entry name" value="KRAB"/>
    <property type="match status" value="1"/>
</dbReference>
<dbReference type="InterPro" id="IPR001909">
    <property type="entry name" value="KRAB"/>
</dbReference>
<name>A0AA40I0B2_CNENI</name>
<comment type="caution">
    <text evidence="2">The sequence shown here is derived from an EMBL/GenBank/DDBJ whole genome shotgun (WGS) entry which is preliminary data.</text>
</comment>
<evidence type="ECO:0000313" key="2">
    <source>
        <dbReference type="EMBL" id="KAK1340220.1"/>
    </source>
</evidence>
<organism evidence="2 3">
    <name type="scientific">Cnephaeus nilssonii</name>
    <name type="common">Northern bat</name>
    <name type="synonym">Eptesicus nilssonii</name>
    <dbReference type="NCBI Taxonomy" id="3371016"/>
    <lineage>
        <taxon>Eukaryota</taxon>
        <taxon>Metazoa</taxon>
        <taxon>Chordata</taxon>
        <taxon>Craniata</taxon>
        <taxon>Vertebrata</taxon>
        <taxon>Euteleostomi</taxon>
        <taxon>Mammalia</taxon>
        <taxon>Eutheria</taxon>
        <taxon>Laurasiatheria</taxon>
        <taxon>Chiroptera</taxon>
        <taxon>Yangochiroptera</taxon>
        <taxon>Vespertilionidae</taxon>
        <taxon>Cnephaeus</taxon>
    </lineage>
</organism>